<proteinExistence type="predicted"/>
<keyword evidence="1" id="KW-0812">Transmembrane</keyword>
<comment type="caution">
    <text evidence="3">The sequence shown here is derived from an EMBL/GenBank/DDBJ whole genome shotgun (WGS) entry which is preliminary data.</text>
</comment>
<feature type="transmembrane region" description="Helical" evidence="1">
    <location>
        <begin position="80"/>
        <end position="99"/>
    </location>
</feature>
<dbReference type="Pfam" id="PF03703">
    <property type="entry name" value="bPH_2"/>
    <property type="match status" value="1"/>
</dbReference>
<keyword evidence="1" id="KW-0472">Membrane</keyword>
<evidence type="ECO:0000256" key="1">
    <source>
        <dbReference type="SAM" id="Phobius"/>
    </source>
</evidence>
<dbReference type="EMBL" id="JAXLPB010000001">
    <property type="protein sequence ID" value="MDY8108492.1"/>
    <property type="molecule type" value="Genomic_DNA"/>
</dbReference>
<name>A0ABU5I036_9HYPH</name>
<evidence type="ECO:0000313" key="4">
    <source>
        <dbReference type="Proteomes" id="UP001294412"/>
    </source>
</evidence>
<dbReference type="NCBIfam" id="NF040894">
    <property type="entry name" value="puhB_PGC"/>
    <property type="match status" value="1"/>
</dbReference>
<protein>
    <submittedName>
        <fullName evidence="3">Photosynthetic complex putative assembly protein PuhB</fullName>
    </submittedName>
</protein>
<gene>
    <name evidence="3" type="primary">puhB</name>
    <name evidence="3" type="ORF">U0C82_04905</name>
</gene>
<dbReference type="Proteomes" id="UP001294412">
    <property type="component" value="Unassembled WGS sequence"/>
</dbReference>
<accession>A0ABU5I036</accession>
<evidence type="ECO:0000313" key="3">
    <source>
        <dbReference type="EMBL" id="MDY8108492.1"/>
    </source>
</evidence>
<dbReference type="InterPro" id="IPR005182">
    <property type="entry name" value="YdbS-like_PH"/>
</dbReference>
<feature type="domain" description="YdbS-like PH" evidence="2">
    <location>
        <begin position="100"/>
        <end position="189"/>
    </location>
</feature>
<sequence length="222" mass="24610">MKHLELDETADIQAHIAQAELPDGETILWQGKPDWWRFADRAFRMKWVAGYFTVMIAWRLGSVHNDTGSWELAFAEAMPLVTAFVVSGTILMVMAWFYARTTGFLVTDRRVVFRYGVALPSQLNIPLKDVEAAGLRLYRDGTGDIPLVLPENARPYYFQIWPFARPFKLGAAEPMMRAVPNAAEVARTLSRALAQTGGTAAFGVAAGEPSRPAVTRHEAVAA</sequence>
<evidence type="ECO:0000259" key="2">
    <source>
        <dbReference type="Pfam" id="PF03703"/>
    </source>
</evidence>
<dbReference type="RefSeq" id="WP_322185933.1">
    <property type="nucleotide sequence ID" value="NZ_JAXLPB010000001.1"/>
</dbReference>
<reference evidence="3 4" key="1">
    <citation type="submission" date="2023-12" db="EMBL/GenBank/DDBJ databases">
        <title>Description of Novel Strain Fulvimarina sp. 2208YS6-2-32 isolated from Uroteuthis (Photololigo) edulis.</title>
        <authorList>
            <person name="Park J.-S."/>
        </authorList>
    </citation>
    <scope>NUCLEOTIDE SEQUENCE [LARGE SCALE GENOMIC DNA]</scope>
    <source>
        <strain evidence="3 4">2208YS6-2-32</strain>
    </source>
</reference>
<organism evidence="3 4">
    <name type="scientific">Fulvimarina uroteuthidis</name>
    <dbReference type="NCBI Taxonomy" id="3098149"/>
    <lineage>
        <taxon>Bacteria</taxon>
        <taxon>Pseudomonadati</taxon>
        <taxon>Pseudomonadota</taxon>
        <taxon>Alphaproteobacteria</taxon>
        <taxon>Hyphomicrobiales</taxon>
        <taxon>Aurantimonadaceae</taxon>
        <taxon>Fulvimarina</taxon>
    </lineage>
</organism>
<dbReference type="InterPro" id="IPR054839">
    <property type="entry name" value="puhB_PGC"/>
</dbReference>
<keyword evidence="4" id="KW-1185">Reference proteome</keyword>
<keyword evidence="1" id="KW-1133">Transmembrane helix</keyword>
<feature type="transmembrane region" description="Helical" evidence="1">
    <location>
        <begin position="42"/>
        <end position="60"/>
    </location>
</feature>